<evidence type="ECO:0000313" key="1">
    <source>
        <dbReference type="EMBL" id="APX72149.1"/>
    </source>
</evidence>
<dbReference type="Proteomes" id="UP000187499">
    <property type="component" value="Chromosome"/>
</dbReference>
<reference evidence="2" key="1">
    <citation type="submission" date="2016-12" db="EMBL/GenBank/DDBJ databases">
        <authorList>
            <person name="Jung M.Y."/>
            <person name="Lee S.H."/>
        </authorList>
    </citation>
    <scope>NUCLEOTIDE SEQUENCE [LARGE SCALE GENOMIC DNA]</scope>
    <source>
        <strain evidence="2">WiKim39</strain>
    </source>
</reference>
<organism evidence="1 2">
    <name type="scientific">Companilactobacillus allii</name>
    <dbReference type="NCBI Taxonomy" id="1847728"/>
    <lineage>
        <taxon>Bacteria</taxon>
        <taxon>Bacillati</taxon>
        <taxon>Bacillota</taxon>
        <taxon>Bacilli</taxon>
        <taxon>Lactobacillales</taxon>
        <taxon>Lactobacillaceae</taxon>
        <taxon>Companilactobacillus</taxon>
    </lineage>
</organism>
<gene>
    <name evidence="1" type="ORF">BTM29_06065</name>
</gene>
<dbReference type="OrthoDB" id="2313070at2"/>
<dbReference type="EMBL" id="CP019323">
    <property type="protein sequence ID" value="APX72149.1"/>
    <property type="molecule type" value="Genomic_DNA"/>
</dbReference>
<dbReference type="STRING" id="1847728.BTM29_06065"/>
<protein>
    <submittedName>
        <fullName evidence="1">AbrB family transcriptional regulator</fullName>
    </submittedName>
</protein>
<dbReference type="KEGG" id="lalw:BTM29_06065"/>
<sequence>MINPEELNKDVKMFKNGNSFAFRVSKKDRDFLGADESTEFEKVVSPDGKAITFRKVENVRPEIMDIADKLMDKHADLMQRLERL</sequence>
<proteinExistence type="predicted"/>
<dbReference type="AlphaFoldDB" id="A0A1P8Q2X1"/>
<name>A0A1P8Q2X1_9LACO</name>
<evidence type="ECO:0000313" key="2">
    <source>
        <dbReference type="Proteomes" id="UP000187499"/>
    </source>
</evidence>
<accession>A0A1P8Q2X1</accession>
<keyword evidence="2" id="KW-1185">Reference proteome</keyword>
<dbReference type="RefSeq" id="WP_076614654.1">
    <property type="nucleotide sequence ID" value="NZ_CP019323.1"/>
</dbReference>